<evidence type="ECO:0000313" key="2">
    <source>
        <dbReference type="EMBL" id="KAF7726699.1"/>
    </source>
</evidence>
<dbReference type="OrthoDB" id="2281895at2759"/>
<keyword evidence="1" id="KW-0812">Transmembrane</keyword>
<protein>
    <submittedName>
        <fullName evidence="2">Uncharacterized protein</fullName>
    </submittedName>
</protein>
<keyword evidence="1" id="KW-1133">Transmembrane helix</keyword>
<feature type="transmembrane region" description="Helical" evidence="1">
    <location>
        <begin position="40"/>
        <end position="59"/>
    </location>
</feature>
<comment type="caution">
    <text evidence="2">The sequence shown here is derived from an EMBL/GenBank/DDBJ whole genome shotgun (WGS) entry which is preliminary data.</text>
</comment>
<accession>A0A8H7BNH5</accession>
<reference evidence="2" key="1">
    <citation type="submission" date="2020-01" db="EMBL/GenBank/DDBJ databases">
        <title>Genome Sequencing of Three Apophysomyces-Like Fungal Strains Confirms a Novel Fungal Genus in the Mucoromycota with divergent Burkholderia-like Endosymbiotic Bacteria.</title>
        <authorList>
            <person name="Stajich J.E."/>
            <person name="Macias A.M."/>
            <person name="Carter-House D."/>
            <person name="Lovett B."/>
            <person name="Kasson L.R."/>
            <person name="Berry K."/>
            <person name="Grigoriev I."/>
            <person name="Chang Y."/>
            <person name="Spatafora J."/>
            <person name="Kasson M.T."/>
        </authorList>
    </citation>
    <scope>NUCLEOTIDE SEQUENCE</scope>
    <source>
        <strain evidence="2">NRRL A-21654</strain>
    </source>
</reference>
<keyword evidence="1" id="KW-0472">Membrane</keyword>
<dbReference type="AlphaFoldDB" id="A0A8H7BNH5"/>
<organism evidence="2 3">
    <name type="scientific">Apophysomyces ossiformis</name>
    <dbReference type="NCBI Taxonomy" id="679940"/>
    <lineage>
        <taxon>Eukaryota</taxon>
        <taxon>Fungi</taxon>
        <taxon>Fungi incertae sedis</taxon>
        <taxon>Mucoromycota</taxon>
        <taxon>Mucoromycotina</taxon>
        <taxon>Mucoromycetes</taxon>
        <taxon>Mucorales</taxon>
        <taxon>Mucorineae</taxon>
        <taxon>Mucoraceae</taxon>
        <taxon>Apophysomyces</taxon>
    </lineage>
</organism>
<gene>
    <name evidence="2" type="ORF">EC973_008473</name>
</gene>
<name>A0A8H7BNH5_9FUNG</name>
<feature type="transmembrane region" description="Helical" evidence="1">
    <location>
        <begin position="97"/>
        <end position="115"/>
    </location>
</feature>
<evidence type="ECO:0000313" key="3">
    <source>
        <dbReference type="Proteomes" id="UP000605846"/>
    </source>
</evidence>
<evidence type="ECO:0000256" key="1">
    <source>
        <dbReference type="SAM" id="Phobius"/>
    </source>
</evidence>
<dbReference type="EMBL" id="JABAYA010000073">
    <property type="protein sequence ID" value="KAF7726699.1"/>
    <property type="molecule type" value="Genomic_DNA"/>
</dbReference>
<feature type="transmembrane region" description="Helical" evidence="1">
    <location>
        <begin position="121"/>
        <end position="143"/>
    </location>
</feature>
<dbReference type="Proteomes" id="UP000605846">
    <property type="component" value="Unassembled WGS sequence"/>
</dbReference>
<proteinExistence type="predicted"/>
<sequence>MAWVPLYNYLTPVLEPSATGSNVAKDVFETIQSKVAVETMYSFLAILNLLMYYGVYIATQWRGVFITENIVELLRAQTSMPAGLSFLQSGQILLSQFRLMDIALATFACVIWALLEDGLFYAVAVMLGSVIVGPGAAIAFYAAHRESRIQSVDKLINKGK</sequence>
<keyword evidence="3" id="KW-1185">Reference proteome</keyword>